<dbReference type="KEGG" id="cai:Caci_0130"/>
<dbReference type="EMBL" id="CP001700">
    <property type="protein sequence ID" value="ACU69085.1"/>
    <property type="molecule type" value="Genomic_DNA"/>
</dbReference>
<dbReference type="eggNOG" id="COG1653">
    <property type="taxonomic scope" value="Bacteria"/>
</dbReference>
<reference evidence="3 4" key="1">
    <citation type="journal article" date="2009" name="Stand. Genomic Sci.">
        <title>Complete genome sequence of Catenulispora acidiphila type strain (ID 139908).</title>
        <authorList>
            <person name="Copeland A."/>
            <person name="Lapidus A."/>
            <person name="Glavina Del Rio T."/>
            <person name="Nolan M."/>
            <person name="Lucas S."/>
            <person name="Chen F."/>
            <person name="Tice H."/>
            <person name="Cheng J.F."/>
            <person name="Bruce D."/>
            <person name="Goodwin L."/>
            <person name="Pitluck S."/>
            <person name="Mikhailova N."/>
            <person name="Pati A."/>
            <person name="Ivanova N."/>
            <person name="Mavromatis K."/>
            <person name="Chen A."/>
            <person name="Palaniappan K."/>
            <person name="Chain P."/>
            <person name="Land M."/>
            <person name="Hauser L."/>
            <person name="Chang Y.J."/>
            <person name="Jeffries C.D."/>
            <person name="Chertkov O."/>
            <person name="Brettin T."/>
            <person name="Detter J.C."/>
            <person name="Han C."/>
            <person name="Ali Z."/>
            <person name="Tindall B.J."/>
            <person name="Goker M."/>
            <person name="Bristow J."/>
            <person name="Eisen J.A."/>
            <person name="Markowitz V."/>
            <person name="Hugenholtz P."/>
            <person name="Kyrpides N.C."/>
            <person name="Klenk H.P."/>
        </authorList>
    </citation>
    <scope>NUCLEOTIDE SEQUENCE [LARGE SCALE GENOMIC DNA]</scope>
    <source>
        <strain evidence="4">DSM 44928 / JCM 14897 / NBRC 102108 / NRRL B-24433 / ID139908</strain>
    </source>
</reference>
<dbReference type="RefSeq" id="WP_012784380.1">
    <property type="nucleotide sequence ID" value="NC_013131.1"/>
</dbReference>
<dbReference type="InParanoid" id="C7QHE6"/>
<evidence type="ECO:0000256" key="1">
    <source>
        <dbReference type="ARBA" id="ARBA00008520"/>
    </source>
</evidence>
<evidence type="ECO:0000313" key="3">
    <source>
        <dbReference type="EMBL" id="ACU69085.1"/>
    </source>
</evidence>
<feature type="signal peptide" evidence="2">
    <location>
        <begin position="1"/>
        <end position="33"/>
    </location>
</feature>
<dbReference type="AlphaFoldDB" id="C7QHE6"/>
<feature type="chain" id="PRO_5002983227" evidence="2">
    <location>
        <begin position="34"/>
        <end position="561"/>
    </location>
</feature>
<dbReference type="OrthoDB" id="2513152at2"/>
<dbReference type="PANTHER" id="PTHR43649">
    <property type="entry name" value="ARABINOSE-BINDING PROTEIN-RELATED"/>
    <property type="match status" value="1"/>
</dbReference>
<proteinExistence type="inferred from homology"/>
<sequence length="561" mass="59594" precursor="true">MPFTSTAQQISRRTVLRTTGAAAVAAVAVPALAACGGSKTSSGAAQSNVDKKLMAWPTYTPAAGLHPDMPGTAAGVQDTFLRYPSNLIQSVPAKPGDGSKVRALIVTYGTQPKGPDQNQLWKAVNDAVGVDLELTMVTDADWQTKLGAMMAASDLPDIIMLGLYQLPNEAQFLQAKCEPLGQYLAGDAGAKAYPNLAAIPPYSWDSVGRVGGDFYGIPIHRPRLGNSFFADSDLFQQAGIWNPKPGGLSKAELTAGLMKLNTQGHFALGTNKVASFGYLTHSGVHGTPNLWSLANGQFTTAYGTDSMKQSLATMADWYGKGLYDPAALTVSSTQCKTDFQNGTYVTTTDGFGGFGGYATAVNEKWKVDFVRPFDAGTGAKPTPWLTPGYFGYTVLKKTTPERAKMLLGVLNFLAAPFGSKEWELINYGLEGVHFNRGADGGPSAPTALGKIENSVNVPVKYVMAAPLVNYLAGEPEAAKRCYQAQVDIVPIGVTDPSLGVQSATRNKQWPTLLQQIQDGMNQIITGKAQLSSWDDVIKKWKSSGGDQIAAELGAEYAKTHG</sequence>
<dbReference type="STRING" id="479433.Caci_0130"/>
<dbReference type="PANTHER" id="PTHR43649:SF31">
    <property type="entry name" value="SN-GLYCEROL-3-PHOSPHATE-BINDING PERIPLASMIC PROTEIN UGPB"/>
    <property type="match status" value="1"/>
</dbReference>
<evidence type="ECO:0000313" key="4">
    <source>
        <dbReference type="Proteomes" id="UP000000851"/>
    </source>
</evidence>
<gene>
    <name evidence="3" type="ordered locus">Caci_0130</name>
</gene>
<keyword evidence="4" id="KW-1185">Reference proteome</keyword>
<dbReference type="PROSITE" id="PS51318">
    <property type="entry name" value="TAT"/>
    <property type="match status" value="1"/>
</dbReference>
<keyword evidence="2" id="KW-0732">Signal</keyword>
<protein>
    <submittedName>
        <fullName evidence="3">Extracellular solute-binding protein family 1</fullName>
    </submittedName>
</protein>
<dbReference type="InterPro" id="IPR050490">
    <property type="entry name" value="Bact_solute-bd_prot1"/>
</dbReference>
<dbReference type="Gene3D" id="3.40.190.10">
    <property type="entry name" value="Periplasmic binding protein-like II"/>
    <property type="match status" value="2"/>
</dbReference>
<dbReference type="InterPro" id="IPR006311">
    <property type="entry name" value="TAT_signal"/>
</dbReference>
<organism evidence="3 4">
    <name type="scientific">Catenulispora acidiphila (strain DSM 44928 / JCM 14897 / NBRC 102108 / NRRL B-24433 / ID139908)</name>
    <dbReference type="NCBI Taxonomy" id="479433"/>
    <lineage>
        <taxon>Bacteria</taxon>
        <taxon>Bacillati</taxon>
        <taxon>Actinomycetota</taxon>
        <taxon>Actinomycetes</taxon>
        <taxon>Catenulisporales</taxon>
        <taxon>Catenulisporaceae</taxon>
        <taxon>Catenulispora</taxon>
    </lineage>
</organism>
<accession>C7QHE6</accession>
<dbReference type="SUPFAM" id="SSF53850">
    <property type="entry name" value="Periplasmic binding protein-like II"/>
    <property type="match status" value="1"/>
</dbReference>
<name>C7QHE6_CATAD</name>
<dbReference type="HOGENOM" id="CLU_035417_0_0_11"/>
<evidence type="ECO:0000256" key="2">
    <source>
        <dbReference type="SAM" id="SignalP"/>
    </source>
</evidence>
<dbReference type="Proteomes" id="UP000000851">
    <property type="component" value="Chromosome"/>
</dbReference>
<comment type="similarity">
    <text evidence="1">Belongs to the bacterial solute-binding protein 1 family.</text>
</comment>